<dbReference type="PANTHER" id="PTHR30203:SF33">
    <property type="entry name" value="BLR4455 PROTEIN"/>
    <property type="match status" value="1"/>
</dbReference>
<dbReference type="AlphaFoldDB" id="A0AA43W512"/>
<comment type="subcellular location">
    <subcellularLocation>
        <location evidence="2">Cell membrane</location>
        <topology evidence="2">Lipid-anchor</topology>
    </subcellularLocation>
</comment>
<dbReference type="Proteomes" id="UP000448908">
    <property type="component" value="Unassembled WGS sequence"/>
</dbReference>
<protein>
    <submittedName>
        <fullName evidence="3">Efflux transporter outer membrane subunit</fullName>
    </submittedName>
</protein>
<keyword evidence="2" id="KW-0812">Transmembrane</keyword>
<dbReference type="InterPro" id="IPR010131">
    <property type="entry name" value="MdtP/NodT-like"/>
</dbReference>
<comment type="similarity">
    <text evidence="1 2">Belongs to the outer membrane factor (OMF) (TC 1.B.17) family.</text>
</comment>
<proteinExistence type="inferred from homology"/>
<organism evidence="3 4">
    <name type="scientific">Parabacteroides merdae</name>
    <dbReference type="NCBI Taxonomy" id="46503"/>
    <lineage>
        <taxon>Bacteria</taxon>
        <taxon>Pseudomonadati</taxon>
        <taxon>Bacteroidota</taxon>
        <taxon>Bacteroidia</taxon>
        <taxon>Bacteroidales</taxon>
        <taxon>Tannerellaceae</taxon>
        <taxon>Parabacteroides</taxon>
    </lineage>
</organism>
<comment type="caution">
    <text evidence="3">The sequence shown here is derived from an EMBL/GenBank/DDBJ whole genome shotgun (WGS) entry which is preliminary data.</text>
</comment>
<sequence>MKRLIILSMTTCLLAGCGIYSNYSRPNMEVKERYRNVETADTTTIASLSWRELFTDIRLQVLIEQGLQQNTDLRIAHLKVEEAEAVLMNARLSYLPSLTLNPEAGIGRYDGMTSKTYNLNASASWELDIFGKNTNAKQGASEALEGSRDYTQAVRTRLIATIADSYYTLLMLDRQLTIGQQTLESWEKSIRTLEALKRAGQSNDAAVLQAQANRMALESSVLSIRKNISETENALSALLALPSQTIERGALEDAVFPETMSVGIPVQLLANRPDVRQAERNLAQAFYATNAARAAFYPSLTLSGTFGWTNNGGGVVVNPGQWLLNAIGSLTQPLFNRGTNIANLKMAKIKQEEATLLFQQSLLDAGKEVNDALAQWQTARKQIAIGEQRIAALQEAVRKTELLMRHSPTNYLEVLTAQQSLLNAQQAQSQNRFDEIQGVINVYHAVGGGIL</sequence>
<evidence type="ECO:0000313" key="3">
    <source>
        <dbReference type="EMBL" id="MTU69766.1"/>
    </source>
</evidence>
<dbReference type="Gene3D" id="1.20.1600.10">
    <property type="entry name" value="Outer membrane efflux proteins (OEP)"/>
    <property type="match status" value="1"/>
</dbReference>
<dbReference type="GO" id="GO:0015562">
    <property type="term" value="F:efflux transmembrane transporter activity"/>
    <property type="evidence" value="ECO:0007669"/>
    <property type="project" value="InterPro"/>
</dbReference>
<dbReference type="EMBL" id="WNDA01000018">
    <property type="protein sequence ID" value="MTU69766.1"/>
    <property type="molecule type" value="Genomic_DNA"/>
</dbReference>
<evidence type="ECO:0000256" key="1">
    <source>
        <dbReference type="ARBA" id="ARBA00007613"/>
    </source>
</evidence>
<gene>
    <name evidence="3" type="ORF">GMD92_11940</name>
</gene>
<dbReference type="Gene3D" id="2.20.200.10">
    <property type="entry name" value="Outer membrane efflux proteins (OEP)"/>
    <property type="match status" value="1"/>
</dbReference>
<keyword evidence="2" id="KW-0564">Palmitate</keyword>
<name>A0AA43W512_9BACT</name>
<evidence type="ECO:0000313" key="4">
    <source>
        <dbReference type="Proteomes" id="UP000448908"/>
    </source>
</evidence>
<dbReference type="InterPro" id="IPR003423">
    <property type="entry name" value="OMP_efflux"/>
</dbReference>
<evidence type="ECO:0000256" key="2">
    <source>
        <dbReference type="RuleBase" id="RU362097"/>
    </source>
</evidence>
<dbReference type="SUPFAM" id="SSF56954">
    <property type="entry name" value="Outer membrane efflux proteins (OEP)"/>
    <property type="match status" value="1"/>
</dbReference>
<dbReference type="NCBIfam" id="TIGR01845">
    <property type="entry name" value="outer_NodT"/>
    <property type="match status" value="1"/>
</dbReference>
<reference evidence="3 4" key="1">
    <citation type="journal article" date="2019" name="Nat. Med.">
        <title>A library of human gut bacterial isolates paired with longitudinal multiomics data enables mechanistic microbiome research.</title>
        <authorList>
            <person name="Poyet M."/>
            <person name="Groussin M."/>
            <person name="Gibbons S.M."/>
            <person name="Avila-Pacheco J."/>
            <person name="Jiang X."/>
            <person name="Kearney S.M."/>
            <person name="Perrotta A.R."/>
            <person name="Berdy B."/>
            <person name="Zhao S."/>
            <person name="Lieberman T.D."/>
            <person name="Swanson P.K."/>
            <person name="Smith M."/>
            <person name="Roesemann S."/>
            <person name="Alexander J.E."/>
            <person name="Rich S.A."/>
            <person name="Livny J."/>
            <person name="Vlamakis H."/>
            <person name="Clish C."/>
            <person name="Bullock K."/>
            <person name="Deik A."/>
            <person name="Scott J."/>
            <person name="Pierce K.A."/>
            <person name="Xavier R.J."/>
            <person name="Alm E.J."/>
        </authorList>
    </citation>
    <scope>NUCLEOTIDE SEQUENCE [LARGE SCALE GENOMIC DNA]</scope>
    <source>
        <strain evidence="3 4">BIOML-A16</strain>
    </source>
</reference>
<dbReference type="GO" id="GO:0005886">
    <property type="term" value="C:plasma membrane"/>
    <property type="evidence" value="ECO:0007669"/>
    <property type="project" value="UniProtKB-SubCell"/>
</dbReference>
<dbReference type="Pfam" id="PF02321">
    <property type="entry name" value="OEP"/>
    <property type="match status" value="2"/>
</dbReference>
<dbReference type="RefSeq" id="WP_164727957.1">
    <property type="nucleotide sequence ID" value="NZ_WNCS01000003.1"/>
</dbReference>
<dbReference type="PANTHER" id="PTHR30203">
    <property type="entry name" value="OUTER MEMBRANE CATION EFFLUX PROTEIN"/>
    <property type="match status" value="1"/>
</dbReference>
<dbReference type="PROSITE" id="PS51257">
    <property type="entry name" value="PROKAR_LIPOPROTEIN"/>
    <property type="match status" value="1"/>
</dbReference>
<keyword evidence="2" id="KW-1134">Transmembrane beta strand</keyword>
<accession>A0AA43W512</accession>
<keyword evidence="2" id="KW-0472">Membrane</keyword>
<keyword evidence="2" id="KW-0449">Lipoprotein</keyword>